<comment type="caution">
    <text evidence="1">The sequence shown here is derived from an EMBL/GenBank/DDBJ whole genome shotgun (WGS) entry which is preliminary data.</text>
</comment>
<sequence>MGLSSLESQEIGYLVVDTLWYKDEEEIKESVDDAGAGEMEKISRDRRISKNDVPLVLLDLEVEPDQVVQGEIVVQCDSVEPDQEV</sequence>
<proteinExistence type="predicted"/>
<evidence type="ECO:0000313" key="2">
    <source>
        <dbReference type="Proteomes" id="UP001372338"/>
    </source>
</evidence>
<dbReference type="Proteomes" id="UP001372338">
    <property type="component" value="Unassembled WGS sequence"/>
</dbReference>
<dbReference type="AlphaFoldDB" id="A0AAN9HZ64"/>
<protein>
    <submittedName>
        <fullName evidence="1">Uncharacterized protein</fullName>
    </submittedName>
</protein>
<keyword evidence="2" id="KW-1185">Reference proteome</keyword>
<name>A0AAN9HZ64_CROPI</name>
<organism evidence="1 2">
    <name type="scientific">Crotalaria pallida</name>
    <name type="common">Smooth rattlebox</name>
    <name type="synonym">Crotalaria striata</name>
    <dbReference type="NCBI Taxonomy" id="3830"/>
    <lineage>
        <taxon>Eukaryota</taxon>
        <taxon>Viridiplantae</taxon>
        <taxon>Streptophyta</taxon>
        <taxon>Embryophyta</taxon>
        <taxon>Tracheophyta</taxon>
        <taxon>Spermatophyta</taxon>
        <taxon>Magnoliopsida</taxon>
        <taxon>eudicotyledons</taxon>
        <taxon>Gunneridae</taxon>
        <taxon>Pentapetalae</taxon>
        <taxon>rosids</taxon>
        <taxon>fabids</taxon>
        <taxon>Fabales</taxon>
        <taxon>Fabaceae</taxon>
        <taxon>Papilionoideae</taxon>
        <taxon>50 kb inversion clade</taxon>
        <taxon>genistoids sensu lato</taxon>
        <taxon>core genistoids</taxon>
        <taxon>Crotalarieae</taxon>
        <taxon>Crotalaria</taxon>
    </lineage>
</organism>
<reference evidence="1 2" key="1">
    <citation type="submission" date="2024-01" db="EMBL/GenBank/DDBJ databases">
        <title>The genomes of 5 underutilized Papilionoideae crops provide insights into root nodulation and disease resistanc.</title>
        <authorList>
            <person name="Yuan L."/>
        </authorList>
    </citation>
    <scope>NUCLEOTIDE SEQUENCE [LARGE SCALE GENOMIC DNA]</scope>
    <source>
        <strain evidence="1">ZHUSHIDOU_FW_LH</strain>
        <tissue evidence="1">Leaf</tissue>
    </source>
</reference>
<evidence type="ECO:0000313" key="1">
    <source>
        <dbReference type="EMBL" id="KAK7259687.1"/>
    </source>
</evidence>
<accession>A0AAN9HZ64</accession>
<dbReference type="EMBL" id="JAYWIO010000005">
    <property type="protein sequence ID" value="KAK7259687.1"/>
    <property type="molecule type" value="Genomic_DNA"/>
</dbReference>
<gene>
    <name evidence="1" type="ORF">RIF29_25300</name>
</gene>